<dbReference type="EC" id="3.1.3.16" evidence="1"/>
<dbReference type="GO" id="GO:0005634">
    <property type="term" value="C:nucleus"/>
    <property type="evidence" value="ECO:0007669"/>
    <property type="project" value="TreeGrafter"/>
</dbReference>
<dbReference type="InterPro" id="IPR050341">
    <property type="entry name" value="PP1_catalytic_subunit"/>
</dbReference>
<dbReference type="GO" id="GO:0004722">
    <property type="term" value="F:protein serine/threonine phosphatase activity"/>
    <property type="evidence" value="ECO:0007669"/>
    <property type="project" value="UniProtKB-EC"/>
</dbReference>
<gene>
    <name evidence="6" type="ORF">GPUH_LOCUS9128</name>
</gene>
<evidence type="ECO:0000256" key="1">
    <source>
        <dbReference type="ARBA" id="ARBA00013081"/>
    </source>
</evidence>
<evidence type="ECO:0000313" key="7">
    <source>
        <dbReference type="Proteomes" id="UP000271098"/>
    </source>
</evidence>
<dbReference type="InterPro" id="IPR029052">
    <property type="entry name" value="Metallo-depent_PP-like"/>
</dbReference>
<dbReference type="PANTHER" id="PTHR11668">
    <property type="entry name" value="SERINE/THREONINE PROTEIN PHOSPHATASE"/>
    <property type="match status" value="1"/>
</dbReference>
<evidence type="ECO:0000313" key="8">
    <source>
        <dbReference type="WBParaSite" id="GPUH_0000914201-mRNA-1"/>
    </source>
</evidence>
<organism evidence="8">
    <name type="scientific">Gongylonema pulchrum</name>
    <dbReference type="NCBI Taxonomy" id="637853"/>
    <lineage>
        <taxon>Eukaryota</taxon>
        <taxon>Metazoa</taxon>
        <taxon>Ecdysozoa</taxon>
        <taxon>Nematoda</taxon>
        <taxon>Chromadorea</taxon>
        <taxon>Rhabditida</taxon>
        <taxon>Spirurina</taxon>
        <taxon>Spiruromorpha</taxon>
        <taxon>Spiruroidea</taxon>
        <taxon>Gongylonematidae</taxon>
        <taxon>Gongylonema</taxon>
    </lineage>
</organism>
<dbReference type="EMBL" id="UYRT01028825">
    <property type="protein sequence ID" value="VDK68445.1"/>
    <property type="molecule type" value="Genomic_DNA"/>
</dbReference>
<proteinExistence type="predicted"/>
<accession>A0A183DK91</accession>
<dbReference type="Proteomes" id="UP000271098">
    <property type="component" value="Unassembled WGS sequence"/>
</dbReference>
<dbReference type="AlphaFoldDB" id="A0A183DK91"/>
<evidence type="ECO:0000256" key="5">
    <source>
        <dbReference type="ARBA" id="ARBA00023211"/>
    </source>
</evidence>
<dbReference type="OrthoDB" id="1930084at2759"/>
<dbReference type="SUPFAM" id="SSF56300">
    <property type="entry name" value="Metallo-dependent phosphatases"/>
    <property type="match status" value="1"/>
</dbReference>
<keyword evidence="5" id="KW-0464">Manganese</keyword>
<protein>
    <recommendedName>
        <fullName evidence="1">protein-serine/threonine phosphatase</fullName>
        <ecNumber evidence="1">3.1.3.16</ecNumber>
    </recommendedName>
</protein>
<dbReference type="GO" id="GO:0005737">
    <property type="term" value="C:cytoplasm"/>
    <property type="evidence" value="ECO:0007669"/>
    <property type="project" value="TreeGrafter"/>
</dbReference>
<keyword evidence="2" id="KW-0479">Metal-binding</keyword>
<keyword evidence="4" id="KW-0904">Protein phosphatase</keyword>
<keyword evidence="3" id="KW-0378">Hydrolase</keyword>
<evidence type="ECO:0000256" key="3">
    <source>
        <dbReference type="ARBA" id="ARBA00022801"/>
    </source>
</evidence>
<reference evidence="8" key="1">
    <citation type="submission" date="2016-06" db="UniProtKB">
        <authorList>
            <consortium name="WormBaseParasite"/>
        </authorList>
    </citation>
    <scope>IDENTIFICATION</scope>
</reference>
<keyword evidence="7" id="KW-1185">Reference proteome</keyword>
<name>A0A183DK91_9BILA</name>
<sequence length="77" mass="8622">VVQDGYEFFGNRHLVTIFSAPHYCGQFDNAAASMIIDENLVCSFQILRPAMAPGQTRLVKTIRDKSERLVFGSKESV</sequence>
<reference evidence="6 7" key="2">
    <citation type="submission" date="2018-11" db="EMBL/GenBank/DDBJ databases">
        <authorList>
            <consortium name="Pathogen Informatics"/>
        </authorList>
    </citation>
    <scope>NUCLEOTIDE SEQUENCE [LARGE SCALE GENOMIC DNA]</scope>
</reference>
<evidence type="ECO:0000256" key="4">
    <source>
        <dbReference type="ARBA" id="ARBA00022912"/>
    </source>
</evidence>
<dbReference type="PANTHER" id="PTHR11668:SF300">
    <property type="entry name" value="SERINE_THREONINE-PROTEIN PHOSPHATASE"/>
    <property type="match status" value="1"/>
</dbReference>
<dbReference type="GO" id="GO:0046872">
    <property type="term" value="F:metal ion binding"/>
    <property type="evidence" value="ECO:0007669"/>
    <property type="project" value="UniProtKB-KW"/>
</dbReference>
<evidence type="ECO:0000256" key="2">
    <source>
        <dbReference type="ARBA" id="ARBA00022723"/>
    </source>
</evidence>
<dbReference type="Gene3D" id="3.60.21.10">
    <property type="match status" value="1"/>
</dbReference>
<dbReference type="WBParaSite" id="GPUH_0000914201-mRNA-1">
    <property type="protein sequence ID" value="GPUH_0000914201-mRNA-1"/>
    <property type="gene ID" value="GPUH_0000914201"/>
</dbReference>
<evidence type="ECO:0000313" key="6">
    <source>
        <dbReference type="EMBL" id="VDK68445.1"/>
    </source>
</evidence>